<accession>A0A6G0VMY4</accession>
<dbReference type="Gene3D" id="3.60.10.10">
    <property type="entry name" value="Endonuclease/exonuclease/phosphatase"/>
    <property type="match status" value="1"/>
</dbReference>
<evidence type="ECO:0000313" key="2">
    <source>
        <dbReference type="EMBL" id="KAF0692780.1"/>
    </source>
</evidence>
<dbReference type="AlphaFoldDB" id="A0A6G0VMY4"/>
<protein>
    <submittedName>
        <fullName evidence="2">PHD-type domain-containing protein</fullName>
    </submittedName>
</protein>
<organism evidence="2 3">
    <name type="scientific">Aphis craccivora</name>
    <name type="common">Cowpea aphid</name>
    <dbReference type="NCBI Taxonomy" id="307492"/>
    <lineage>
        <taxon>Eukaryota</taxon>
        <taxon>Metazoa</taxon>
        <taxon>Ecdysozoa</taxon>
        <taxon>Arthropoda</taxon>
        <taxon>Hexapoda</taxon>
        <taxon>Insecta</taxon>
        <taxon>Pterygota</taxon>
        <taxon>Neoptera</taxon>
        <taxon>Paraneoptera</taxon>
        <taxon>Hemiptera</taxon>
        <taxon>Sternorrhyncha</taxon>
        <taxon>Aphidomorpha</taxon>
        <taxon>Aphidoidea</taxon>
        <taxon>Aphididae</taxon>
        <taxon>Aphidini</taxon>
        <taxon>Aphis</taxon>
        <taxon>Aphis</taxon>
    </lineage>
</organism>
<feature type="domain" description="Endonuclease/exonuclease/phosphatase" evidence="1">
    <location>
        <begin position="245"/>
        <end position="343"/>
    </location>
</feature>
<evidence type="ECO:0000313" key="3">
    <source>
        <dbReference type="Proteomes" id="UP000478052"/>
    </source>
</evidence>
<dbReference type="InterPro" id="IPR036691">
    <property type="entry name" value="Endo/exonu/phosph_ase_sf"/>
</dbReference>
<dbReference type="OrthoDB" id="7701049at2759"/>
<dbReference type="Pfam" id="PF14529">
    <property type="entry name" value="Exo_endo_phos_2"/>
    <property type="match status" value="1"/>
</dbReference>
<dbReference type="PANTHER" id="PTHR33395">
    <property type="entry name" value="TRANSCRIPTASE, PUTATIVE-RELATED-RELATED"/>
    <property type="match status" value="1"/>
</dbReference>
<gene>
    <name evidence="2" type="ORF">FWK35_00035950</name>
</gene>
<dbReference type="EMBL" id="VUJU01015660">
    <property type="protein sequence ID" value="KAF0692780.1"/>
    <property type="molecule type" value="Genomic_DNA"/>
</dbReference>
<dbReference type="PANTHER" id="PTHR33395:SF22">
    <property type="entry name" value="REVERSE TRANSCRIPTASE DOMAIN-CONTAINING PROTEIN"/>
    <property type="match status" value="1"/>
</dbReference>
<dbReference type="InterPro" id="IPR005135">
    <property type="entry name" value="Endo/exonuclease/phosphatase"/>
</dbReference>
<reference evidence="2 3" key="1">
    <citation type="submission" date="2019-08" db="EMBL/GenBank/DDBJ databases">
        <title>Whole genome of Aphis craccivora.</title>
        <authorList>
            <person name="Voronova N.V."/>
            <person name="Shulinski R.S."/>
            <person name="Bandarenka Y.V."/>
            <person name="Zhorov D.G."/>
            <person name="Warner D."/>
        </authorList>
    </citation>
    <scope>NUCLEOTIDE SEQUENCE [LARGE SCALE GENOMIC DNA]</scope>
    <source>
        <strain evidence="2">180601</strain>
        <tissue evidence="2">Whole Body</tissue>
    </source>
</reference>
<dbReference type="Proteomes" id="UP000478052">
    <property type="component" value="Unassembled WGS sequence"/>
</dbReference>
<feature type="non-terminal residue" evidence="2">
    <location>
        <position position="476"/>
    </location>
</feature>
<dbReference type="GO" id="GO:0031012">
    <property type="term" value="C:extracellular matrix"/>
    <property type="evidence" value="ECO:0007669"/>
    <property type="project" value="TreeGrafter"/>
</dbReference>
<comment type="caution">
    <text evidence="2">The sequence shown here is derived from an EMBL/GenBank/DDBJ whole genome shotgun (WGS) entry which is preliminary data.</text>
</comment>
<name>A0A6G0VMY4_APHCR</name>
<sequence>MSVELPELKLLIKKLLVEVEGLKNCPIQRPNNEVCNEFIINEISERNRRAANLMCYNVIESDSNQSDVRIAHDRDQVNNILATIADSTNSIPLPIKVIRIGRYQSNKPRPLIITFGSISEAFNIMKNKTKLLSRYPTVSLSSDRTQYQRDHMKKLREELASLLTLDCDLLFLSETWLNINYSDEELGLVNYNIFRADRESSHEVRGGGVLLAINIKYNCIRIPTESIAGIDFIFTLLNYNNSKLLLSCVYIPPNTHDYSYTAYCELVERIISSHCITNILIIGDFNIPGFMWSINEPSSNNIVNLVANSFINYLDLKQCNNVTNHRQDILDLIFSDSLINNIRKSLSLTPIFDAYHPPLELIYPLTTSPVTLIEKTPIMYNFNSCNFDEMCTFLSETDFIHNFKNLNLAAATSKFYEIIRHTFDVYVTKFKFNPNHNQNILWKDPVLRNLIQLKKQAHKQFKLSNSQHDYFSFSEL</sequence>
<dbReference type="SUPFAM" id="SSF56219">
    <property type="entry name" value="DNase I-like"/>
    <property type="match status" value="1"/>
</dbReference>
<keyword evidence="3" id="KW-1185">Reference proteome</keyword>
<dbReference type="GO" id="GO:0003824">
    <property type="term" value="F:catalytic activity"/>
    <property type="evidence" value="ECO:0007669"/>
    <property type="project" value="InterPro"/>
</dbReference>
<dbReference type="GO" id="GO:0007508">
    <property type="term" value="P:larval heart development"/>
    <property type="evidence" value="ECO:0007669"/>
    <property type="project" value="TreeGrafter"/>
</dbReference>
<dbReference type="GO" id="GO:0061343">
    <property type="term" value="P:cell adhesion involved in heart morphogenesis"/>
    <property type="evidence" value="ECO:0007669"/>
    <property type="project" value="TreeGrafter"/>
</dbReference>
<evidence type="ECO:0000259" key="1">
    <source>
        <dbReference type="Pfam" id="PF14529"/>
    </source>
</evidence>
<proteinExistence type="predicted"/>